<dbReference type="Proteomes" id="UP001154282">
    <property type="component" value="Unassembled WGS sequence"/>
</dbReference>
<accession>A0AAV0J0F6</accession>
<reference evidence="1" key="1">
    <citation type="submission" date="2022-08" db="EMBL/GenBank/DDBJ databases">
        <authorList>
            <person name="Gutierrez-Valencia J."/>
        </authorList>
    </citation>
    <scope>NUCLEOTIDE SEQUENCE</scope>
</reference>
<gene>
    <name evidence="1" type="ORF">LITE_LOCUS12015</name>
</gene>
<evidence type="ECO:0000313" key="2">
    <source>
        <dbReference type="Proteomes" id="UP001154282"/>
    </source>
</evidence>
<name>A0AAV0J0F6_9ROSI</name>
<proteinExistence type="predicted"/>
<dbReference type="AlphaFoldDB" id="A0AAV0J0F6"/>
<protein>
    <recommendedName>
        <fullName evidence="3">NADH dehydrogenase subunit 1</fullName>
    </recommendedName>
</protein>
<organism evidence="1 2">
    <name type="scientific">Linum tenue</name>
    <dbReference type="NCBI Taxonomy" id="586396"/>
    <lineage>
        <taxon>Eukaryota</taxon>
        <taxon>Viridiplantae</taxon>
        <taxon>Streptophyta</taxon>
        <taxon>Embryophyta</taxon>
        <taxon>Tracheophyta</taxon>
        <taxon>Spermatophyta</taxon>
        <taxon>Magnoliopsida</taxon>
        <taxon>eudicotyledons</taxon>
        <taxon>Gunneridae</taxon>
        <taxon>Pentapetalae</taxon>
        <taxon>rosids</taxon>
        <taxon>fabids</taxon>
        <taxon>Malpighiales</taxon>
        <taxon>Linaceae</taxon>
        <taxon>Linum</taxon>
    </lineage>
</organism>
<keyword evidence="2" id="KW-1185">Reference proteome</keyword>
<evidence type="ECO:0000313" key="1">
    <source>
        <dbReference type="EMBL" id="CAI0403371.1"/>
    </source>
</evidence>
<sequence length="24" mass="2897">MLLLGDYLFVPLSFFQWRVVIIII</sequence>
<dbReference type="EMBL" id="CAMGYJ010000004">
    <property type="protein sequence ID" value="CAI0403371.1"/>
    <property type="molecule type" value="Genomic_DNA"/>
</dbReference>
<evidence type="ECO:0008006" key="3">
    <source>
        <dbReference type="Google" id="ProtNLM"/>
    </source>
</evidence>
<comment type="caution">
    <text evidence="1">The sequence shown here is derived from an EMBL/GenBank/DDBJ whole genome shotgun (WGS) entry which is preliminary data.</text>
</comment>